<evidence type="ECO:0000313" key="2">
    <source>
        <dbReference type="Proteomes" id="UP000075683"/>
    </source>
</evidence>
<sequence>MSIIAPSVRHPRRSVQNRGKFSSLRGRNGTVPAAFSWPDFRMFRLPPHGIGSPCRTGLRPQTIFPNLGTGIAKISLPVRCMIFSKAGRIRHEGEWKMQKRFAELTGLSRKAHEDAGSL</sequence>
<organism evidence="1 2">
    <name type="scientific">Caldibacillus debilis</name>
    <dbReference type="NCBI Taxonomy" id="301148"/>
    <lineage>
        <taxon>Bacteria</taxon>
        <taxon>Bacillati</taxon>
        <taxon>Bacillota</taxon>
        <taxon>Bacilli</taxon>
        <taxon>Bacillales</taxon>
        <taxon>Bacillaceae</taxon>
        <taxon>Caldibacillus</taxon>
    </lineage>
</organism>
<dbReference type="AlphaFoldDB" id="A0A150LYN4"/>
<comment type="caution">
    <text evidence="1">The sequence shown here is derived from an EMBL/GenBank/DDBJ whole genome shotgun (WGS) entry which is preliminary data.</text>
</comment>
<reference evidence="1 2" key="1">
    <citation type="submission" date="2016-01" db="EMBL/GenBank/DDBJ databases">
        <title>Draft Genome Sequences of Seven Thermophilic Sporeformers Isolated from Foods.</title>
        <authorList>
            <person name="Berendsen E.M."/>
            <person name="Wells-Bennik M.H."/>
            <person name="Krawcyk A.O."/>
            <person name="De Jong A."/>
            <person name="Holsappel S."/>
            <person name="Eijlander R.T."/>
            <person name="Kuipers O.P."/>
        </authorList>
    </citation>
    <scope>NUCLEOTIDE SEQUENCE [LARGE SCALE GENOMIC DNA]</scope>
    <source>
        <strain evidence="1 2">B4135</strain>
    </source>
</reference>
<evidence type="ECO:0000313" key="1">
    <source>
        <dbReference type="EMBL" id="KYD17343.1"/>
    </source>
</evidence>
<protein>
    <submittedName>
        <fullName evidence="1">Uncharacterized protein</fullName>
    </submittedName>
</protein>
<accession>A0A150LYN4</accession>
<dbReference type="EMBL" id="LQYT01000057">
    <property type="protein sequence ID" value="KYD17343.1"/>
    <property type="molecule type" value="Genomic_DNA"/>
</dbReference>
<gene>
    <name evidence="1" type="ORF">B4135_2555</name>
</gene>
<proteinExistence type="predicted"/>
<dbReference type="Proteomes" id="UP000075683">
    <property type="component" value="Unassembled WGS sequence"/>
</dbReference>
<name>A0A150LYN4_9BACI</name>